<accession>A0A7H0VFS6</accession>
<protein>
    <submittedName>
        <fullName evidence="2">NAD(P)H-dependent oxidoreductase</fullName>
    </submittedName>
</protein>
<keyword evidence="3" id="KW-1185">Reference proteome</keyword>
<sequence>MKISIVSSSTRTGRISHRIALALQQDLEQRGQEVNLIDLAAINLPPFEERLSRLEAPAAELVELNQTLMATDAFIFLSPEYNGAISSGLKNFIDVFAKDPFIHKPIGVATGSTGSMGGIRAAYQLQQNILTCHGFPHPQMLTVGNMDKVIDPEGSIVDESYRSKQSKFLDLFLVFADKLSKK</sequence>
<dbReference type="GO" id="GO:0005829">
    <property type="term" value="C:cytosol"/>
    <property type="evidence" value="ECO:0007669"/>
    <property type="project" value="TreeGrafter"/>
</dbReference>
<dbReference type="SUPFAM" id="SSF52218">
    <property type="entry name" value="Flavoproteins"/>
    <property type="match status" value="1"/>
</dbReference>
<evidence type="ECO:0000313" key="3">
    <source>
        <dbReference type="Proteomes" id="UP000516305"/>
    </source>
</evidence>
<dbReference type="InterPro" id="IPR050712">
    <property type="entry name" value="NAD(P)H-dep_reductase"/>
</dbReference>
<gene>
    <name evidence="2" type="ORF">H4K34_01660</name>
</gene>
<dbReference type="InterPro" id="IPR029039">
    <property type="entry name" value="Flavoprotein-like_sf"/>
</dbReference>
<dbReference type="PANTHER" id="PTHR30543:SF21">
    <property type="entry name" value="NAD(P)H-DEPENDENT FMN REDUCTASE LOT6"/>
    <property type="match status" value="1"/>
</dbReference>
<reference evidence="2 3" key="1">
    <citation type="submission" date="2020-08" db="EMBL/GenBank/DDBJ databases">
        <title>Croceimicrobium hydrocarbonivorans gen. nov., sp. nov., a novel marine bacterium isolated from a bacterial consortium that degrades polyethylene terephthalate.</title>
        <authorList>
            <person name="Liu R."/>
        </authorList>
    </citation>
    <scope>NUCLEOTIDE SEQUENCE [LARGE SCALE GENOMIC DNA]</scope>
    <source>
        <strain evidence="2 3">A20-9</strain>
    </source>
</reference>
<name>A0A7H0VFS6_9FLAO</name>
<dbReference type="Pfam" id="PF03358">
    <property type="entry name" value="FMN_red"/>
    <property type="match status" value="1"/>
</dbReference>
<dbReference type="GO" id="GO:0016491">
    <property type="term" value="F:oxidoreductase activity"/>
    <property type="evidence" value="ECO:0007669"/>
    <property type="project" value="InterPro"/>
</dbReference>
<dbReference type="GO" id="GO:0010181">
    <property type="term" value="F:FMN binding"/>
    <property type="evidence" value="ECO:0007669"/>
    <property type="project" value="TreeGrafter"/>
</dbReference>
<dbReference type="RefSeq" id="WP_210759101.1">
    <property type="nucleotide sequence ID" value="NZ_CP060139.1"/>
</dbReference>
<dbReference type="Proteomes" id="UP000516305">
    <property type="component" value="Chromosome"/>
</dbReference>
<dbReference type="Gene3D" id="3.40.50.360">
    <property type="match status" value="1"/>
</dbReference>
<feature type="domain" description="NADPH-dependent FMN reductase-like" evidence="1">
    <location>
        <begin position="1"/>
        <end position="139"/>
    </location>
</feature>
<evidence type="ECO:0000259" key="1">
    <source>
        <dbReference type="Pfam" id="PF03358"/>
    </source>
</evidence>
<organism evidence="2 3">
    <name type="scientific">Croceimicrobium hydrocarbonivorans</name>
    <dbReference type="NCBI Taxonomy" id="2761580"/>
    <lineage>
        <taxon>Bacteria</taxon>
        <taxon>Pseudomonadati</taxon>
        <taxon>Bacteroidota</taxon>
        <taxon>Flavobacteriia</taxon>
        <taxon>Flavobacteriales</taxon>
        <taxon>Owenweeksiaceae</taxon>
        <taxon>Croceimicrobium</taxon>
    </lineage>
</organism>
<proteinExistence type="predicted"/>
<dbReference type="EMBL" id="CP060139">
    <property type="protein sequence ID" value="QNR24574.1"/>
    <property type="molecule type" value="Genomic_DNA"/>
</dbReference>
<dbReference type="KEGG" id="chyd:H4K34_01660"/>
<evidence type="ECO:0000313" key="2">
    <source>
        <dbReference type="EMBL" id="QNR24574.1"/>
    </source>
</evidence>
<dbReference type="AlphaFoldDB" id="A0A7H0VFS6"/>
<dbReference type="PANTHER" id="PTHR30543">
    <property type="entry name" value="CHROMATE REDUCTASE"/>
    <property type="match status" value="1"/>
</dbReference>
<dbReference type="InterPro" id="IPR005025">
    <property type="entry name" value="FMN_Rdtase-like_dom"/>
</dbReference>